<dbReference type="AlphaFoldDB" id="G9MIF6"/>
<reference evidence="2 3" key="1">
    <citation type="journal article" date="2011" name="Genome Biol.">
        <title>Comparative genome sequence analysis underscores mycoparasitism as the ancestral life style of Trichoderma.</title>
        <authorList>
            <person name="Kubicek C.P."/>
            <person name="Herrera-Estrella A."/>
            <person name="Seidl-Seiboth V."/>
            <person name="Martinez D.A."/>
            <person name="Druzhinina I.S."/>
            <person name="Thon M."/>
            <person name="Zeilinger S."/>
            <person name="Casas-Flores S."/>
            <person name="Horwitz B.A."/>
            <person name="Mukherjee P.K."/>
            <person name="Mukherjee M."/>
            <person name="Kredics L."/>
            <person name="Alcaraz L.D."/>
            <person name="Aerts A."/>
            <person name="Antal Z."/>
            <person name="Atanasova L."/>
            <person name="Cervantes-Badillo M.G."/>
            <person name="Challacombe J."/>
            <person name="Chertkov O."/>
            <person name="McCluskey K."/>
            <person name="Coulpier F."/>
            <person name="Deshpande N."/>
            <person name="von Doehren H."/>
            <person name="Ebbole D.J."/>
            <person name="Esquivel-Naranjo E.U."/>
            <person name="Fekete E."/>
            <person name="Flipphi M."/>
            <person name="Glaser F."/>
            <person name="Gomez-Rodriguez E.Y."/>
            <person name="Gruber S."/>
            <person name="Han C."/>
            <person name="Henrissat B."/>
            <person name="Hermosa R."/>
            <person name="Hernandez-Onate M."/>
            <person name="Karaffa L."/>
            <person name="Kosti I."/>
            <person name="Le Crom S."/>
            <person name="Lindquist E."/>
            <person name="Lucas S."/>
            <person name="Luebeck M."/>
            <person name="Luebeck P.S."/>
            <person name="Margeot A."/>
            <person name="Metz B."/>
            <person name="Misra M."/>
            <person name="Nevalainen H."/>
            <person name="Omann M."/>
            <person name="Packer N."/>
            <person name="Perrone G."/>
            <person name="Uresti-Rivera E.E."/>
            <person name="Salamov A."/>
            <person name="Schmoll M."/>
            <person name="Seiboth B."/>
            <person name="Shapiro H."/>
            <person name="Sukno S."/>
            <person name="Tamayo-Ramos J.A."/>
            <person name="Tisch D."/>
            <person name="Wiest A."/>
            <person name="Wilkinson H.H."/>
            <person name="Zhang M."/>
            <person name="Coutinho P.M."/>
            <person name="Kenerley C.M."/>
            <person name="Monte E."/>
            <person name="Baker S.E."/>
            <person name="Grigoriev I.V."/>
        </authorList>
    </citation>
    <scope>NUCLEOTIDE SEQUENCE [LARGE SCALE GENOMIC DNA]</scope>
    <source>
        <strain evidence="3">Gv29-8 / FGSC 10586</strain>
    </source>
</reference>
<name>G9MIF6_HYPVG</name>
<evidence type="ECO:0000313" key="2">
    <source>
        <dbReference type="EMBL" id="EHK25273.1"/>
    </source>
</evidence>
<dbReference type="InParanoid" id="G9MIF6"/>
<gene>
    <name evidence="2" type="ORF">TRIVIDRAFT_211892</name>
</gene>
<dbReference type="VEuPathDB" id="FungiDB:TRIVIDRAFT_211892"/>
<keyword evidence="3" id="KW-1185">Reference proteome</keyword>
<proteinExistence type="predicted"/>
<sequence length="102" mass="11254">MSLANWQLTGKSKARPASPISTATRTERPKLDAASPQASIFFSFVAWPVFSANQPTESLRPITRAHRKRRANPSFTPFGPFSPMIKCFSHGETKISGRPIPV</sequence>
<dbReference type="RefSeq" id="XP_013959484.1">
    <property type="nucleotide sequence ID" value="XM_014104009.1"/>
</dbReference>
<evidence type="ECO:0000256" key="1">
    <source>
        <dbReference type="SAM" id="MobiDB-lite"/>
    </source>
</evidence>
<dbReference type="Proteomes" id="UP000007115">
    <property type="component" value="Unassembled WGS sequence"/>
</dbReference>
<evidence type="ECO:0000313" key="3">
    <source>
        <dbReference type="Proteomes" id="UP000007115"/>
    </source>
</evidence>
<dbReference type="EMBL" id="ABDF02000003">
    <property type="protein sequence ID" value="EHK25273.1"/>
    <property type="molecule type" value="Genomic_DNA"/>
</dbReference>
<accession>G9MIF6</accession>
<feature type="region of interest" description="Disordered" evidence="1">
    <location>
        <begin position="1"/>
        <end position="32"/>
    </location>
</feature>
<organism evidence="2 3">
    <name type="scientific">Hypocrea virens (strain Gv29-8 / FGSC 10586)</name>
    <name type="common">Gliocladium virens</name>
    <name type="synonym">Trichoderma virens</name>
    <dbReference type="NCBI Taxonomy" id="413071"/>
    <lineage>
        <taxon>Eukaryota</taxon>
        <taxon>Fungi</taxon>
        <taxon>Dikarya</taxon>
        <taxon>Ascomycota</taxon>
        <taxon>Pezizomycotina</taxon>
        <taxon>Sordariomycetes</taxon>
        <taxon>Hypocreomycetidae</taxon>
        <taxon>Hypocreales</taxon>
        <taxon>Hypocreaceae</taxon>
        <taxon>Trichoderma</taxon>
    </lineage>
</organism>
<comment type="caution">
    <text evidence="2">The sequence shown here is derived from an EMBL/GenBank/DDBJ whole genome shotgun (WGS) entry which is preliminary data.</text>
</comment>
<dbReference type="HOGENOM" id="CLU_2277881_0_0_1"/>
<feature type="compositionally biased region" description="Polar residues" evidence="1">
    <location>
        <begin position="1"/>
        <end position="10"/>
    </location>
</feature>
<dbReference type="GeneID" id="25790640"/>
<protein>
    <submittedName>
        <fullName evidence="2">Uncharacterized protein</fullName>
    </submittedName>
</protein>